<keyword evidence="2" id="KW-0564">Palmitate</keyword>
<dbReference type="NCBIfam" id="TIGR01845">
    <property type="entry name" value="outer_NodT"/>
    <property type="match status" value="1"/>
</dbReference>
<reference evidence="3 4" key="1">
    <citation type="submission" date="2019-03" db="EMBL/GenBank/DDBJ databases">
        <title>Genomic Encyclopedia of Type Strains, Phase IV (KMG-IV): sequencing the most valuable type-strain genomes for metagenomic binning, comparative biology and taxonomic classification.</title>
        <authorList>
            <person name="Goeker M."/>
        </authorList>
    </citation>
    <scope>NUCLEOTIDE SEQUENCE [LARGE SCALE GENOMIC DNA]</scope>
    <source>
        <strain evidence="3 4">DSM 12121</strain>
    </source>
</reference>
<comment type="caution">
    <text evidence="3">The sequence shown here is derived from an EMBL/GenBank/DDBJ whole genome shotgun (WGS) entry which is preliminary data.</text>
</comment>
<gene>
    <name evidence="3" type="ORF">C7389_11484</name>
</gene>
<keyword evidence="2" id="KW-0472">Membrane</keyword>
<dbReference type="RefSeq" id="WP_133593309.1">
    <property type="nucleotide sequence ID" value="NZ_SNVV01000014.1"/>
</dbReference>
<keyword evidence="4" id="KW-1185">Reference proteome</keyword>
<proteinExistence type="inferred from homology"/>
<accession>A0A4R6DU93</accession>
<dbReference type="SUPFAM" id="SSF56954">
    <property type="entry name" value="Outer membrane efflux proteins (OEP)"/>
    <property type="match status" value="1"/>
</dbReference>
<name>A0A4R6DU93_9RHOO</name>
<dbReference type="GO" id="GO:0015562">
    <property type="term" value="F:efflux transmembrane transporter activity"/>
    <property type="evidence" value="ECO:0007669"/>
    <property type="project" value="InterPro"/>
</dbReference>
<comment type="subcellular location">
    <subcellularLocation>
        <location evidence="2">Cell membrane</location>
        <topology evidence="2">Lipid-anchor</topology>
    </subcellularLocation>
</comment>
<dbReference type="Gene3D" id="1.20.1600.10">
    <property type="entry name" value="Outer membrane efflux proteins (OEP)"/>
    <property type="match status" value="1"/>
</dbReference>
<organism evidence="3 4">
    <name type="scientific">Azoarcus indigens</name>
    <dbReference type="NCBI Taxonomy" id="29545"/>
    <lineage>
        <taxon>Bacteria</taxon>
        <taxon>Pseudomonadati</taxon>
        <taxon>Pseudomonadota</taxon>
        <taxon>Betaproteobacteria</taxon>
        <taxon>Rhodocyclales</taxon>
        <taxon>Zoogloeaceae</taxon>
        <taxon>Azoarcus</taxon>
    </lineage>
</organism>
<keyword evidence="2 3" id="KW-0449">Lipoprotein</keyword>
<dbReference type="Gene3D" id="2.20.200.10">
    <property type="entry name" value="Outer membrane efflux proteins (OEP)"/>
    <property type="match status" value="1"/>
</dbReference>
<dbReference type="Pfam" id="PF02321">
    <property type="entry name" value="OEP"/>
    <property type="match status" value="2"/>
</dbReference>
<dbReference type="PANTHER" id="PTHR30203">
    <property type="entry name" value="OUTER MEMBRANE CATION EFFLUX PROTEIN"/>
    <property type="match status" value="1"/>
</dbReference>
<dbReference type="InterPro" id="IPR003423">
    <property type="entry name" value="OMP_efflux"/>
</dbReference>
<sequence length="487" mass="51734">MHPQALLAPTDTPTCLRRRRPRTATGGLLASLLLFSGCALHEPIARPDLPLPSTWAEAAPAADGISADWWRAFGSTELDALVQEAAAASPDLRIAAERVIQAEQSLRVSGASLFPSLNLGGNTGWTRRDANDGSAVSETKSSAVTLNAGYEIDLWGRIAANVDSAEASLAGSRFDYDAARLSLSANVATTYFQLLALRERLRIARENLAIAERVLRIVEVRYQNGSASSLDVSRQRTTVLSQRAAIPPLEVQERQTNTALAILLGRVPQDLRLQGEALNTLAIPSVTPGLPADLLVRRPDLASAEAALAGASANVAAARAALLPSIQLSGAGGLATATLLSLADPSNTVSLSASVAQVIFDGGRLRAQVESARSRQRELVETYRKAIHTALKEVEDALGNSGRNANQEVLQGQILAEAQRSLRLAELRYREGADDLLTVLDAQRTLFSAQDSLAQLRLSRLTSAVDLYKALGGGWRPETGVAVSPQS</sequence>
<evidence type="ECO:0000313" key="3">
    <source>
        <dbReference type="EMBL" id="TDN48697.1"/>
    </source>
</evidence>
<evidence type="ECO:0000256" key="1">
    <source>
        <dbReference type="ARBA" id="ARBA00007613"/>
    </source>
</evidence>
<keyword evidence="2" id="KW-0812">Transmembrane</keyword>
<dbReference type="EMBL" id="SNVV01000014">
    <property type="protein sequence ID" value="TDN48697.1"/>
    <property type="molecule type" value="Genomic_DNA"/>
</dbReference>
<comment type="similarity">
    <text evidence="1 2">Belongs to the outer membrane factor (OMF) (TC 1.B.17) family.</text>
</comment>
<dbReference type="AlphaFoldDB" id="A0A4R6DU93"/>
<dbReference type="Proteomes" id="UP000295129">
    <property type="component" value="Unassembled WGS sequence"/>
</dbReference>
<keyword evidence="2" id="KW-1134">Transmembrane beta strand</keyword>
<dbReference type="GO" id="GO:0005886">
    <property type="term" value="C:plasma membrane"/>
    <property type="evidence" value="ECO:0007669"/>
    <property type="project" value="UniProtKB-SubCell"/>
</dbReference>
<dbReference type="InterPro" id="IPR010131">
    <property type="entry name" value="MdtP/NodT-like"/>
</dbReference>
<evidence type="ECO:0000256" key="2">
    <source>
        <dbReference type="RuleBase" id="RU362097"/>
    </source>
</evidence>
<dbReference type="PANTHER" id="PTHR30203:SF33">
    <property type="entry name" value="BLR4455 PROTEIN"/>
    <property type="match status" value="1"/>
</dbReference>
<protein>
    <submittedName>
        <fullName evidence="3">NodT family efflux transporter outer membrane factor (OMF) lipoprotein</fullName>
    </submittedName>
</protein>
<evidence type="ECO:0000313" key="4">
    <source>
        <dbReference type="Proteomes" id="UP000295129"/>
    </source>
</evidence>
<dbReference type="OrthoDB" id="9770517at2"/>